<dbReference type="Pfam" id="PF04909">
    <property type="entry name" value="Amidohydro_2"/>
    <property type="match status" value="1"/>
</dbReference>
<proteinExistence type="predicted"/>
<name>A0A5M3XPJ7_9ACTN</name>
<evidence type="ECO:0000256" key="1">
    <source>
        <dbReference type="ARBA" id="ARBA00023239"/>
    </source>
</evidence>
<reference evidence="3 4" key="1">
    <citation type="submission" date="2019-10" db="EMBL/GenBank/DDBJ databases">
        <title>Whole genome shotgun sequence of Acrocarpospora pleiomorpha NBRC 16267.</title>
        <authorList>
            <person name="Ichikawa N."/>
            <person name="Kimura A."/>
            <person name="Kitahashi Y."/>
            <person name="Komaki H."/>
            <person name="Oguchi A."/>
        </authorList>
    </citation>
    <scope>NUCLEOTIDE SEQUENCE [LARGE SCALE GENOMIC DNA]</scope>
    <source>
        <strain evidence="3 4">NBRC 16267</strain>
    </source>
</reference>
<protein>
    <recommendedName>
        <fullName evidence="2">Amidohydrolase-related domain-containing protein</fullName>
    </recommendedName>
</protein>
<comment type="caution">
    <text evidence="3">The sequence shown here is derived from an EMBL/GenBank/DDBJ whole genome shotgun (WGS) entry which is preliminary data.</text>
</comment>
<gene>
    <name evidence="3" type="ORF">Aple_049360</name>
</gene>
<evidence type="ECO:0000313" key="4">
    <source>
        <dbReference type="Proteomes" id="UP000377595"/>
    </source>
</evidence>
<dbReference type="RefSeq" id="WP_155347001.1">
    <property type="nucleotide sequence ID" value="NZ_BAAAHM010000030.1"/>
</dbReference>
<dbReference type="AlphaFoldDB" id="A0A5M3XPJ7"/>
<keyword evidence="4" id="KW-1185">Reference proteome</keyword>
<dbReference type="OrthoDB" id="8673173at2"/>
<evidence type="ECO:0000259" key="2">
    <source>
        <dbReference type="Pfam" id="PF04909"/>
    </source>
</evidence>
<dbReference type="EMBL" id="BLAF01000027">
    <property type="protein sequence ID" value="GES22039.1"/>
    <property type="molecule type" value="Genomic_DNA"/>
</dbReference>
<dbReference type="Gene3D" id="3.20.20.140">
    <property type="entry name" value="Metal-dependent hydrolases"/>
    <property type="match status" value="1"/>
</dbReference>
<dbReference type="SUPFAM" id="SSF51556">
    <property type="entry name" value="Metallo-dependent hydrolases"/>
    <property type="match status" value="1"/>
</dbReference>
<dbReference type="InterPro" id="IPR006680">
    <property type="entry name" value="Amidohydro-rel"/>
</dbReference>
<dbReference type="PANTHER" id="PTHR21240">
    <property type="entry name" value="2-AMINO-3-CARBOXYLMUCONATE-6-SEMIALDEHYDE DECARBOXYLASE"/>
    <property type="match status" value="1"/>
</dbReference>
<dbReference type="GO" id="GO:0005737">
    <property type="term" value="C:cytoplasm"/>
    <property type="evidence" value="ECO:0007669"/>
    <property type="project" value="TreeGrafter"/>
</dbReference>
<sequence length="331" mass="36435">MAATDMGLNVHPTVIDAHMHILDASWLPEGLRWAWARQAVGRSHPERDPADVFPRVAQGQSDPSGALTIAAFDRAGVAAGLMPVVDWTIVGRPAGEHLPIRDLHARCQSLADVYPGRLFFCAGIDPRHPDAAEILDHAARMGGCRGVKLYPAAGWDLADPAHTWLFERLAELDLPVVVHTSPLGGDPLQTVRSRPAEVASLLARHPTLTVVFAHAGLEAWWAEALDAATGWQRAYLELSLWQRCALTDYPEFRRRLARMRSQLGAHRLLFGSDIIRGEKSDPHGDELLTWIDRVTSLAEPYAGEPPVLSAEELALFLAANAVRVYNLKEHR</sequence>
<evidence type="ECO:0000313" key="3">
    <source>
        <dbReference type="EMBL" id="GES22039.1"/>
    </source>
</evidence>
<dbReference type="GO" id="GO:0016787">
    <property type="term" value="F:hydrolase activity"/>
    <property type="evidence" value="ECO:0007669"/>
    <property type="project" value="InterPro"/>
</dbReference>
<dbReference type="GO" id="GO:0019748">
    <property type="term" value="P:secondary metabolic process"/>
    <property type="evidence" value="ECO:0007669"/>
    <property type="project" value="TreeGrafter"/>
</dbReference>
<dbReference type="InterPro" id="IPR032466">
    <property type="entry name" value="Metal_Hydrolase"/>
</dbReference>
<dbReference type="Proteomes" id="UP000377595">
    <property type="component" value="Unassembled WGS sequence"/>
</dbReference>
<dbReference type="GO" id="GO:0016831">
    <property type="term" value="F:carboxy-lyase activity"/>
    <property type="evidence" value="ECO:0007669"/>
    <property type="project" value="InterPro"/>
</dbReference>
<accession>A0A5M3XPJ7</accession>
<feature type="domain" description="Amidohydrolase-related" evidence="2">
    <location>
        <begin position="15"/>
        <end position="327"/>
    </location>
</feature>
<dbReference type="InterPro" id="IPR032465">
    <property type="entry name" value="ACMSD"/>
</dbReference>
<dbReference type="PANTHER" id="PTHR21240:SF28">
    <property type="entry name" value="ISO-OROTATE DECARBOXYLASE (EUROFUNG)"/>
    <property type="match status" value="1"/>
</dbReference>
<organism evidence="3 4">
    <name type="scientific">Acrocarpospora pleiomorpha</name>
    <dbReference type="NCBI Taxonomy" id="90975"/>
    <lineage>
        <taxon>Bacteria</taxon>
        <taxon>Bacillati</taxon>
        <taxon>Actinomycetota</taxon>
        <taxon>Actinomycetes</taxon>
        <taxon>Streptosporangiales</taxon>
        <taxon>Streptosporangiaceae</taxon>
        <taxon>Acrocarpospora</taxon>
    </lineage>
</organism>
<keyword evidence="1" id="KW-0456">Lyase</keyword>